<organism evidence="12 13">
    <name type="scientific">Conservatibacter flavescens</name>
    <dbReference type="NCBI Taxonomy" id="28161"/>
    <lineage>
        <taxon>Bacteria</taxon>
        <taxon>Pseudomonadati</taxon>
        <taxon>Pseudomonadota</taxon>
        <taxon>Gammaproteobacteria</taxon>
        <taxon>Pasteurellales</taxon>
        <taxon>Pasteurellaceae</taxon>
        <taxon>Conservatibacter</taxon>
    </lineage>
</organism>
<dbReference type="PROSITE" id="PS00874">
    <property type="entry name" value="T2SP_F"/>
    <property type="match status" value="1"/>
</dbReference>
<dbReference type="Proteomes" id="UP000229329">
    <property type="component" value="Unassembled WGS sequence"/>
</dbReference>
<dbReference type="EMBL" id="PHHA01000026">
    <property type="protein sequence ID" value="PJG84664.1"/>
    <property type="molecule type" value="Genomic_DNA"/>
</dbReference>
<evidence type="ECO:0000259" key="11">
    <source>
        <dbReference type="Pfam" id="PF00482"/>
    </source>
</evidence>
<sequence>MKTKLKLFHWKAINRLQQKQHGIIIAESRTIAERALFSRHLQQVKLQRDWSFFSKPKPSEICDLISQLAILLKSAVSLKNSLQILKQNCMNIELNQWLQNILQSIESGLSFAQALQHHARYLTHQERQLIQVGEMTGQLPEVCQRIAKQQQQNVALQRKLQKILLYPLLVLGISLLLTGLLLLFVVPQFAEMYANNQAKLPMFTLILLQISDILQQYWFALLSVFIVSIWGIRWLLQRSLWLNKQKVRFISQVFLLKDIVKLERLIRFSNALQLMLQSGVPLTQALFSFLPTQQSWQRQQSVPQGDLVLIEEVKQILNWVQQGYSFSESVSSELFPYQAQQMLQVGEKSGQLGLMLQQIAVSYQQQLEHKVDLLSQLLEPVLMLIIGGLIGLIMLGMYMPIFDMGAMIQ</sequence>
<keyword evidence="8 10" id="KW-0472">Membrane</keyword>
<gene>
    <name evidence="12" type="ORF">CVP05_10345</name>
</gene>
<dbReference type="OrthoDB" id="9805682at2"/>
<keyword evidence="7 10" id="KW-1133">Transmembrane helix</keyword>
<keyword evidence="5" id="KW-0997">Cell inner membrane</keyword>
<evidence type="ECO:0000256" key="7">
    <source>
        <dbReference type="ARBA" id="ARBA00022989"/>
    </source>
</evidence>
<dbReference type="RefSeq" id="WP_100289492.1">
    <property type="nucleotide sequence ID" value="NZ_PHHA01000026.1"/>
</dbReference>
<dbReference type="PANTHER" id="PTHR30012">
    <property type="entry name" value="GENERAL SECRETION PATHWAY PROTEIN"/>
    <property type="match status" value="1"/>
</dbReference>
<evidence type="ECO:0000256" key="8">
    <source>
        <dbReference type="ARBA" id="ARBA00023136"/>
    </source>
</evidence>
<name>A0A2M8S0M9_9PAST</name>
<evidence type="ECO:0000313" key="13">
    <source>
        <dbReference type="Proteomes" id="UP000229329"/>
    </source>
</evidence>
<keyword evidence="6 9" id="KW-0812">Transmembrane</keyword>
<keyword evidence="13" id="KW-1185">Reference proteome</keyword>
<dbReference type="FunFam" id="1.20.81.30:FF:000001">
    <property type="entry name" value="Type II secretion system protein F"/>
    <property type="match status" value="1"/>
</dbReference>
<keyword evidence="3 9" id="KW-0813">Transport</keyword>
<dbReference type="InterPro" id="IPR018076">
    <property type="entry name" value="T2SS_GspF_dom"/>
</dbReference>
<comment type="similarity">
    <text evidence="2 9">Belongs to the GSP F family.</text>
</comment>
<feature type="domain" description="Type II secretion system protein GspF" evidence="11">
    <location>
        <begin position="65"/>
        <end position="187"/>
    </location>
</feature>
<dbReference type="PRINTS" id="PR00812">
    <property type="entry name" value="BCTERIALGSPF"/>
</dbReference>
<feature type="domain" description="Type II secretion system protein GspF" evidence="11">
    <location>
        <begin position="268"/>
        <end position="400"/>
    </location>
</feature>
<evidence type="ECO:0000256" key="5">
    <source>
        <dbReference type="ARBA" id="ARBA00022519"/>
    </source>
</evidence>
<dbReference type="Pfam" id="PF00482">
    <property type="entry name" value="T2SSF"/>
    <property type="match status" value="2"/>
</dbReference>
<comment type="subcellular location">
    <subcellularLocation>
        <location evidence="1 9">Cell inner membrane</location>
        <topology evidence="1 9">Multi-pass membrane protein</topology>
    </subcellularLocation>
</comment>
<feature type="transmembrane region" description="Helical" evidence="10">
    <location>
        <begin position="217"/>
        <end position="236"/>
    </location>
</feature>
<evidence type="ECO:0000256" key="10">
    <source>
        <dbReference type="SAM" id="Phobius"/>
    </source>
</evidence>
<dbReference type="GO" id="GO:0015628">
    <property type="term" value="P:protein secretion by the type II secretion system"/>
    <property type="evidence" value="ECO:0007669"/>
    <property type="project" value="TreeGrafter"/>
</dbReference>
<dbReference type="Gene3D" id="1.20.81.30">
    <property type="entry name" value="Type II secretion system (T2SS), domain F"/>
    <property type="match status" value="2"/>
</dbReference>
<comment type="caution">
    <text evidence="12">The sequence shown here is derived from an EMBL/GenBank/DDBJ whole genome shotgun (WGS) entry which is preliminary data.</text>
</comment>
<accession>A0A2M8S0M9</accession>
<evidence type="ECO:0000256" key="3">
    <source>
        <dbReference type="ARBA" id="ARBA00022448"/>
    </source>
</evidence>
<dbReference type="AlphaFoldDB" id="A0A2M8S0M9"/>
<evidence type="ECO:0000256" key="6">
    <source>
        <dbReference type="ARBA" id="ARBA00022692"/>
    </source>
</evidence>
<feature type="transmembrane region" description="Helical" evidence="10">
    <location>
        <begin position="163"/>
        <end position="186"/>
    </location>
</feature>
<proteinExistence type="inferred from homology"/>
<keyword evidence="4" id="KW-1003">Cell membrane</keyword>
<evidence type="ECO:0000256" key="4">
    <source>
        <dbReference type="ARBA" id="ARBA00022475"/>
    </source>
</evidence>
<evidence type="ECO:0000256" key="9">
    <source>
        <dbReference type="RuleBase" id="RU003923"/>
    </source>
</evidence>
<dbReference type="InterPro" id="IPR001992">
    <property type="entry name" value="T2SS_GspF/T4SS_PilC_CS"/>
</dbReference>
<dbReference type="PANTHER" id="PTHR30012:SF7">
    <property type="entry name" value="PROTEIN TRANSPORT PROTEIN HOFC HOMOLOG"/>
    <property type="match status" value="1"/>
</dbReference>
<feature type="transmembrane region" description="Helical" evidence="10">
    <location>
        <begin position="381"/>
        <end position="401"/>
    </location>
</feature>
<evidence type="ECO:0000313" key="12">
    <source>
        <dbReference type="EMBL" id="PJG84664.1"/>
    </source>
</evidence>
<dbReference type="InterPro" id="IPR042094">
    <property type="entry name" value="T2SS_GspF_sf"/>
</dbReference>
<reference evidence="12 13" key="1">
    <citation type="submission" date="2017-11" db="EMBL/GenBank/DDBJ databases">
        <title>Reclassification of Bisgaard taxon 7 as Conservatibacter flavescens gen. nov., sp. nov.</title>
        <authorList>
            <person name="Christensen H."/>
        </authorList>
    </citation>
    <scope>NUCLEOTIDE SEQUENCE [LARGE SCALE GENOMIC DNA]</scope>
    <source>
        <strain evidence="12 13">7_4</strain>
    </source>
</reference>
<evidence type="ECO:0000256" key="1">
    <source>
        <dbReference type="ARBA" id="ARBA00004429"/>
    </source>
</evidence>
<protein>
    <submittedName>
        <fullName evidence="12">Type II secretion system F family protein</fullName>
    </submittedName>
</protein>
<evidence type="ECO:0000256" key="2">
    <source>
        <dbReference type="ARBA" id="ARBA00005745"/>
    </source>
</evidence>
<dbReference type="InterPro" id="IPR003004">
    <property type="entry name" value="GspF/PilC"/>
</dbReference>
<dbReference type="GO" id="GO:0005886">
    <property type="term" value="C:plasma membrane"/>
    <property type="evidence" value="ECO:0007669"/>
    <property type="project" value="UniProtKB-SubCell"/>
</dbReference>